<comment type="catalytic activity">
    <reaction evidence="3">
        <text>[thioredoxin]-dithiol + NADP(+) = [thioredoxin]-disulfide + NADPH + H(+)</text>
        <dbReference type="Rhea" id="RHEA:20345"/>
        <dbReference type="Rhea" id="RHEA-COMP:10698"/>
        <dbReference type="Rhea" id="RHEA-COMP:10700"/>
        <dbReference type="ChEBI" id="CHEBI:15378"/>
        <dbReference type="ChEBI" id="CHEBI:29950"/>
        <dbReference type="ChEBI" id="CHEBI:50058"/>
        <dbReference type="ChEBI" id="CHEBI:57783"/>
        <dbReference type="ChEBI" id="CHEBI:58349"/>
        <dbReference type="EC" id="1.8.1.9"/>
    </reaction>
</comment>
<dbReference type="PRINTS" id="PR00469">
    <property type="entry name" value="PNDRDTASEII"/>
</dbReference>
<keyword evidence="7" id="KW-1185">Reference proteome</keyword>
<evidence type="ECO:0000313" key="7">
    <source>
        <dbReference type="Proteomes" id="UP001501207"/>
    </source>
</evidence>
<comment type="cofactor">
    <cofactor evidence="3">
        <name>FAD</name>
        <dbReference type="ChEBI" id="CHEBI:57692"/>
    </cofactor>
</comment>
<dbReference type="EMBL" id="BAABFN010000022">
    <property type="protein sequence ID" value="GAA4318848.1"/>
    <property type="molecule type" value="Genomic_DNA"/>
</dbReference>
<sequence length="338" mass="36468">MEKNEHVQILIIGSGPAGYTAALYAARANLKPVLYQGIQPGGQLTITTEVENYPGYPEGIQGPEMMIDFEKQAARMGADIRYGTASAVDLSRQPFRVTIDEEKTVEADALIIATGASAKWLGLESEQRLNGSGVSACAVCDGFFFKSREVAITGGGDTACEEALYLSKICSTVHMLVRRDEMRASKVMQERVKKTKNIQVYWNTEIVEVLGDKKVDGVKVKNNQTGAVSEIPVSAFFVAIGHQPNSSIFRGQLDMDEQEYIRTVPGSTRTSVEGVFACGDVQDKIYRQAVTAAGSGCMAALDAERYLSVKELAVEADTEDSEGSLASSDYTFTGPKAG</sequence>
<evidence type="ECO:0000256" key="3">
    <source>
        <dbReference type="RuleBase" id="RU003880"/>
    </source>
</evidence>
<comment type="caution">
    <text evidence="6">The sequence shown here is derived from an EMBL/GenBank/DDBJ whole genome shotgun (WGS) entry which is preliminary data.</text>
</comment>
<dbReference type="PRINTS" id="PR00368">
    <property type="entry name" value="FADPNR"/>
</dbReference>
<gene>
    <name evidence="6" type="primary">trxB</name>
    <name evidence="6" type="ORF">GCM10023143_31910</name>
</gene>
<feature type="domain" description="FAD/NAD(P)-binding" evidence="5">
    <location>
        <begin position="8"/>
        <end position="296"/>
    </location>
</feature>
<dbReference type="InterPro" id="IPR005982">
    <property type="entry name" value="Thioredox_Rdtase"/>
</dbReference>
<organism evidence="6 7">
    <name type="scientific">Compostibacter hankyongensis</name>
    <dbReference type="NCBI Taxonomy" id="1007089"/>
    <lineage>
        <taxon>Bacteria</taxon>
        <taxon>Pseudomonadati</taxon>
        <taxon>Bacteroidota</taxon>
        <taxon>Chitinophagia</taxon>
        <taxon>Chitinophagales</taxon>
        <taxon>Chitinophagaceae</taxon>
        <taxon>Compostibacter</taxon>
    </lineage>
</organism>
<name>A0ABP8G7F6_9BACT</name>
<reference evidence="7" key="1">
    <citation type="journal article" date="2019" name="Int. J. Syst. Evol. Microbiol.">
        <title>The Global Catalogue of Microorganisms (GCM) 10K type strain sequencing project: providing services to taxonomists for standard genome sequencing and annotation.</title>
        <authorList>
            <consortium name="The Broad Institute Genomics Platform"/>
            <consortium name="The Broad Institute Genome Sequencing Center for Infectious Disease"/>
            <person name="Wu L."/>
            <person name="Ma J."/>
        </authorList>
    </citation>
    <scope>NUCLEOTIDE SEQUENCE [LARGE SCALE GENOMIC DNA]</scope>
    <source>
        <strain evidence="7">JCM 17664</strain>
    </source>
</reference>
<feature type="region of interest" description="Disordered" evidence="4">
    <location>
        <begin position="318"/>
        <end position="338"/>
    </location>
</feature>
<keyword evidence="3" id="KW-0274">FAD</keyword>
<dbReference type="RefSeq" id="WP_344981217.1">
    <property type="nucleotide sequence ID" value="NZ_BAABFN010000022.1"/>
</dbReference>
<dbReference type="InterPro" id="IPR050097">
    <property type="entry name" value="Ferredoxin-NADP_redctase_2"/>
</dbReference>
<comment type="subunit">
    <text evidence="3">Homodimer.</text>
</comment>
<dbReference type="NCBIfam" id="TIGR01292">
    <property type="entry name" value="TRX_reduct"/>
    <property type="match status" value="1"/>
</dbReference>
<dbReference type="Gene3D" id="3.50.50.60">
    <property type="entry name" value="FAD/NAD(P)-binding domain"/>
    <property type="match status" value="2"/>
</dbReference>
<dbReference type="InterPro" id="IPR023753">
    <property type="entry name" value="FAD/NAD-binding_dom"/>
</dbReference>
<proteinExistence type="inferred from homology"/>
<evidence type="ECO:0000256" key="1">
    <source>
        <dbReference type="ARBA" id="ARBA00022630"/>
    </source>
</evidence>
<dbReference type="Proteomes" id="UP001501207">
    <property type="component" value="Unassembled WGS sequence"/>
</dbReference>
<evidence type="ECO:0000256" key="4">
    <source>
        <dbReference type="SAM" id="MobiDB-lite"/>
    </source>
</evidence>
<dbReference type="EC" id="1.8.1.9" evidence="3"/>
<keyword evidence="3" id="KW-0676">Redox-active center</keyword>
<dbReference type="PANTHER" id="PTHR48105">
    <property type="entry name" value="THIOREDOXIN REDUCTASE 1-RELATED-RELATED"/>
    <property type="match status" value="1"/>
</dbReference>
<keyword evidence="1 3" id="KW-0285">Flavoprotein</keyword>
<comment type="similarity">
    <text evidence="3">Belongs to the class-II pyridine nucleotide-disulfide oxidoreductase family.</text>
</comment>
<dbReference type="Pfam" id="PF07992">
    <property type="entry name" value="Pyr_redox_2"/>
    <property type="match status" value="1"/>
</dbReference>
<keyword evidence="2 3" id="KW-0560">Oxidoreductase</keyword>
<evidence type="ECO:0000313" key="6">
    <source>
        <dbReference type="EMBL" id="GAA4318848.1"/>
    </source>
</evidence>
<accession>A0ABP8G7F6</accession>
<evidence type="ECO:0000259" key="5">
    <source>
        <dbReference type="Pfam" id="PF07992"/>
    </source>
</evidence>
<dbReference type="InterPro" id="IPR036188">
    <property type="entry name" value="FAD/NAD-bd_sf"/>
</dbReference>
<protein>
    <recommendedName>
        <fullName evidence="3">Thioredoxin reductase</fullName>
        <ecNumber evidence="3">1.8.1.9</ecNumber>
    </recommendedName>
</protein>
<evidence type="ECO:0000256" key="2">
    <source>
        <dbReference type="ARBA" id="ARBA00023002"/>
    </source>
</evidence>
<dbReference type="SUPFAM" id="SSF51905">
    <property type="entry name" value="FAD/NAD(P)-binding domain"/>
    <property type="match status" value="1"/>
</dbReference>